<evidence type="ECO:0000313" key="7">
    <source>
        <dbReference type="EMBL" id="QOU10619.1"/>
    </source>
</evidence>
<evidence type="ECO:0000256" key="4">
    <source>
        <dbReference type="ARBA" id="ARBA00035154"/>
    </source>
</evidence>
<dbReference type="SUPFAM" id="SSF54814">
    <property type="entry name" value="Prokaryotic type KH domain (KH-domain type II)"/>
    <property type="match status" value="1"/>
</dbReference>
<keyword evidence="3 5" id="KW-0687">Ribonucleoprotein</keyword>
<evidence type="ECO:0000256" key="1">
    <source>
        <dbReference type="ARBA" id="ARBA00010761"/>
    </source>
</evidence>
<proteinExistence type="inferred from homology"/>
<dbReference type="InterPro" id="IPR057258">
    <property type="entry name" value="Ribosomal_uS3"/>
</dbReference>
<keyword evidence="2 5" id="KW-0689">Ribosomal protein</keyword>
<accession>A0A7S6PV12</accession>
<dbReference type="GO" id="GO:0003723">
    <property type="term" value="F:RNA binding"/>
    <property type="evidence" value="ECO:0007669"/>
    <property type="project" value="InterPro"/>
</dbReference>
<dbReference type="PANTHER" id="PTHR11760">
    <property type="entry name" value="30S/40S RIBOSOMAL PROTEIN S3"/>
    <property type="match status" value="1"/>
</dbReference>
<dbReference type="GO" id="GO:0022627">
    <property type="term" value="C:cytosolic small ribosomal subunit"/>
    <property type="evidence" value="ECO:0007669"/>
    <property type="project" value="TreeGrafter"/>
</dbReference>
<evidence type="ECO:0000256" key="5">
    <source>
        <dbReference type="RuleBase" id="RU003624"/>
    </source>
</evidence>
<sequence>MGQKTHPMGFRLITTQKHLSSGYSAKASYSTRIAEDFFIRKKICEVYKDTLALSKIEISRTESDFKNSARVNIVISALFPRTKEISKNALKFFNKNTTTPLQLNSGNSTPLKDNLKFYVGLLLKQKKQHIIRACETKFAQKLNISFKFIHNQFEDAALITQYISEQLERRVPYRRAIKQAIRKIQYTSIKGLKIQVGGRLNGIDIARTEWKREGKLPLHTLTAKIDYAHHQANTIYGIIGIKAWLFI</sequence>
<dbReference type="PROSITE" id="PS00548">
    <property type="entry name" value="RIBOSOMAL_S3"/>
    <property type="match status" value="1"/>
</dbReference>
<dbReference type="InterPro" id="IPR001351">
    <property type="entry name" value="Ribosomal_uS3_C"/>
</dbReference>
<geneLocation type="plastid" evidence="7"/>
<dbReference type="InterPro" id="IPR036419">
    <property type="entry name" value="Ribosomal_S3_C_sf"/>
</dbReference>
<evidence type="ECO:0000259" key="6">
    <source>
        <dbReference type="Pfam" id="PF00189"/>
    </source>
</evidence>
<name>A0A7S6PV12_9STRA</name>
<dbReference type="GO" id="GO:0006412">
    <property type="term" value="P:translation"/>
    <property type="evidence" value="ECO:0007669"/>
    <property type="project" value="InterPro"/>
</dbReference>
<keyword evidence="7" id="KW-0934">Plastid</keyword>
<dbReference type="PANTHER" id="PTHR11760:SF19">
    <property type="entry name" value="SMALL RIBOSOMAL SUBUNIT PROTEIN US3C"/>
    <property type="match status" value="1"/>
</dbReference>
<dbReference type="HAMAP" id="MF_01309_B">
    <property type="entry name" value="Ribosomal_uS3_B"/>
    <property type="match status" value="1"/>
</dbReference>
<reference evidence="7" key="1">
    <citation type="journal article" date="2020" name="Front. Plant Sci.">
        <title>Comparative Plastid Genomics of Non-Photosynthetic Chrysophytes: Genome Reduction and Compaction.</title>
        <authorList>
            <person name="Kim J.I."/>
            <person name="Jeong M."/>
            <person name="Archibald J.M."/>
            <person name="Shin W."/>
        </authorList>
    </citation>
    <scope>NUCLEOTIDE SEQUENCE</scope>
    <source>
        <strain evidence="7">Jangsampo120217C5</strain>
    </source>
</reference>
<dbReference type="InterPro" id="IPR018280">
    <property type="entry name" value="Ribosomal_uS3_CS"/>
</dbReference>
<dbReference type="Gene3D" id="3.30.1140.32">
    <property type="entry name" value="Ribosomal protein S3, C-terminal domain"/>
    <property type="match status" value="1"/>
</dbReference>
<dbReference type="Pfam" id="PF00189">
    <property type="entry name" value="Ribosomal_S3_C"/>
    <property type="match status" value="1"/>
</dbReference>
<feature type="domain" description="Small ribosomal subunit protein uS3 C-terminal" evidence="6">
    <location>
        <begin position="163"/>
        <end position="244"/>
    </location>
</feature>
<dbReference type="AlphaFoldDB" id="A0A7S6PV12"/>
<dbReference type="EMBL" id="MN935477">
    <property type="protein sequence ID" value="QOU10619.1"/>
    <property type="molecule type" value="Genomic_DNA"/>
</dbReference>
<dbReference type="NCBIfam" id="TIGR01009">
    <property type="entry name" value="rpsC_bact"/>
    <property type="match status" value="1"/>
</dbReference>
<dbReference type="SUPFAM" id="SSF54821">
    <property type="entry name" value="Ribosomal protein S3 C-terminal domain"/>
    <property type="match status" value="1"/>
</dbReference>
<dbReference type="InterPro" id="IPR005704">
    <property type="entry name" value="Ribosomal_uS3_bac-typ"/>
</dbReference>
<comment type="similarity">
    <text evidence="1 5">Belongs to the universal ribosomal protein uS3 family.</text>
</comment>
<organism evidence="7">
    <name type="scientific">Pedospumella sp. Jangsampo120217C5</name>
    <dbReference type="NCBI Taxonomy" id="2782409"/>
    <lineage>
        <taxon>Eukaryota</taxon>
        <taxon>Sar</taxon>
        <taxon>Stramenopiles</taxon>
        <taxon>Ochrophyta</taxon>
        <taxon>Chrysophyceae</taxon>
        <taxon>Chromulinales</taxon>
        <taxon>Chromulinaceae</taxon>
        <taxon>Pedospumella</taxon>
    </lineage>
</organism>
<evidence type="ECO:0000256" key="3">
    <source>
        <dbReference type="ARBA" id="ARBA00023274"/>
    </source>
</evidence>
<dbReference type="GO" id="GO:0003735">
    <property type="term" value="F:structural constituent of ribosome"/>
    <property type="evidence" value="ECO:0007669"/>
    <property type="project" value="InterPro"/>
</dbReference>
<dbReference type="InterPro" id="IPR009019">
    <property type="entry name" value="KH_sf_prok-type"/>
</dbReference>
<evidence type="ECO:0000256" key="2">
    <source>
        <dbReference type="ARBA" id="ARBA00022980"/>
    </source>
</evidence>
<protein>
    <recommendedName>
        <fullName evidence="4">Small ribosomal subunit protein uS3c</fullName>
    </recommendedName>
</protein>
<gene>
    <name evidence="7" type="primary">rps3</name>
    <name evidence="7" type="ORF">PedoPt_p044</name>
</gene>